<keyword evidence="7" id="KW-0411">Iron-sulfur</keyword>
<evidence type="ECO:0000256" key="8">
    <source>
        <dbReference type="ARBA" id="ARBA00034078"/>
    </source>
</evidence>
<dbReference type="InterPro" id="IPR006058">
    <property type="entry name" value="2Fe2S_fd_BS"/>
</dbReference>
<dbReference type="PROSITE" id="PS00197">
    <property type="entry name" value="2FE2S_FER_1"/>
    <property type="match status" value="1"/>
</dbReference>
<dbReference type="Proteomes" id="UP000615026">
    <property type="component" value="Unassembled WGS sequence"/>
</dbReference>
<keyword evidence="2" id="KW-0813">Transport</keyword>
<feature type="domain" description="2Fe-2S ferredoxin-type" evidence="9">
    <location>
        <begin position="4"/>
        <end position="95"/>
    </location>
</feature>
<keyword evidence="11" id="KW-1185">Reference proteome</keyword>
<dbReference type="InterPro" id="IPR036010">
    <property type="entry name" value="2Fe-2S_ferredoxin-like_sf"/>
</dbReference>
<name>A0A928ZY69_LEPEC</name>
<dbReference type="InterPro" id="IPR012675">
    <property type="entry name" value="Beta-grasp_dom_sf"/>
</dbReference>
<dbReference type="PANTHER" id="PTHR43112:SF3">
    <property type="entry name" value="FERREDOXIN-2, CHLOROPLASTIC"/>
    <property type="match status" value="1"/>
</dbReference>
<dbReference type="GO" id="GO:0046872">
    <property type="term" value="F:metal ion binding"/>
    <property type="evidence" value="ECO:0007669"/>
    <property type="project" value="UniProtKB-KW"/>
</dbReference>
<dbReference type="CDD" id="cd00207">
    <property type="entry name" value="fer2"/>
    <property type="match status" value="1"/>
</dbReference>
<organism evidence="10 11">
    <name type="scientific">Leptolyngbya cf. ectocarpi LEGE 11479</name>
    <dbReference type="NCBI Taxonomy" id="1828722"/>
    <lineage>
        <taxon>Bacteria</taxon>
        <taxon>Bacillati</taxon>
        <taxon>Cyanobacteriota</taxon>
        <taxon>Cyanophyceae</taxon>
        <taxon>Leptolyngbyales</taxon>
        <taxon>Leptolyngbyaceae</taxon>
        <taxon>Leptolyngbya group</taxon>
        <taxon>Leptolyngbya</taxon>
    </lineage>
</organism>
<dbReference type="SUPFAM" id="SSF54292">
    <property type="entry name" value="2Fe-2S ferredoxin-like"/>
    <property type="match status" value="1"/>
</dbReference>
<evidence type="ECO:0000256" key="5">
    <source>
        <dbReference type="ARBA" id="ARBA00022982"/>
    </source>
</evidence>
<proteinExistence type="inferred from homology"/>
<evidence type="ECO:0000313" key="11">
    <source>
        <dbReference type="Proteomes" id="UP000615026"/>
    </source>
</evidence>
<dbReference type="NCBIfam" id="TIGR02008">
    <property type="entry name" value="fdx_plant"/>
    <property type="match status" value="1"/>
</dbReference>
<keyword evidence="6" id="KW-0408">Iron</keyword>
<evidence type="ECO:0000256" key="3">
    <source>
        <dbReference type="ARBA" id="ARBA00022714"/>
    </source>
</evidence>
<evidence type="ECO:0000256" key="4">
    <source>
        <dbReference type="ARBA" id="ARBA00022723"/>
    </source>
</evidence>
<sequence>MATYKVTLVDGNGAQQVIDVPNDQYIVDGAEEQGIDLPVSCRSGACSTCAGKVITGIVDQSDQSFLEDEQIEAGFVLTCVAYPQSDCTIQTYQEDNLD</sequence>
<keyword evidence="4" id="KW-0479">Metal-binding</keyword>
<dbReference type="RefSeq" id="WP_193995536.1">
    <property type="nucleotide sequence ID" value="NZ_JADEXP010000303.1"/>
</dbReference>
<accession>A0A928ZY69</accession>
<evidence type="ECO:0000256" key="6">
    <source>
        <dbReference type="ARBA" id="ARBA00023004"/>
    </source>
</evidence>
<comment type="caution">
    <text evidence="10">The sequence shown here is derived from an EMBL/GenBank/DDBJ whole genome shotgun (WGS) entry which is preliminary data.</text>
</comment>
<protein>
    <submittedName>
        <fullName evidence="10">2Fe-2S iron-sulfur cluster binding domain-containing protein</fullName>
    </submittedName>
</protein>
<dbReference type="PROSITE" id="PS51085">
    <property type="entry name" value="2FE2S_FER_2"/>
    <property type="match status" value="1"/>
</dbReference>
<dbReference type="GO" id="GO:0051537">
    <property type="term" value="F:2 iron, 2 sulfur cluster binding"/>
    <property type="evidence" value="ECO:0007669"/>
    <property type="project" value="UniProtKB-KW"/>
</dbReference>
<dbReference type="FunFam" id="3.10.20.30:FF:000014">
    <property type="entry name" value="Ferredoxin"/>
    <property type="match status" value="1"/>
</dbReference>
<dbReference type="GO" id="GO:0009055">
    <property type="term" value="F:electron transfer activity"/>
    <property type="evidence" value="ECO:0007669"/>
    <property type="project" value="InterPro"/>
</dbReference>
<evidence type="ECO:0000256" key="2">
    <source>
        <dbReference type="ARBA" id="ARBA00022448"/>
    </source>
</evidence>
<evidence type="ECO:0000259" key="9">
    <source>
        <dbReference type="PROSITE" id="PS51085"/>
    </source>
</evidence>
<evidence type="ECO:0000256" key="7">
    <source>
        <dbReference type="ARBA" id="ARBA00023014"/>
    </source>
</evidence>
<dbReference type="EMBL" id="JADEXP010000303">
    <property type="protein sequence ID" value="MBE9069644.1"/>
    <property type="molecule type" value="Genomic_DNA"/>
</dbReference>
<comment type="cofactor">
    <cofactor evidence="8">
        <name>[2Fe-2S] cluster</name>
        <dbReference type="ChEBI" id="CHEBI:190135"/>
    </cofactor>
</comment>
<reference evidence="10" key="1">
    <citation type="submission" date="2020-10" db="EMBL/GenBank/DDBJ databases">
        <authorList>
            <person name="Castelo-Branco R."/>
            <person name="Eusebio N."/>
            <person name="Adriana R."/>
            <person name="Vieira A."/>
            <person name="Brugerolle De Fraissinette N."/>
            <person name="Rezende De Castro R."/>
            <person name="Schneider M.P."/>
            <person name="Vasconcelos V."/>
            <person name="Leao P.N."/>
        </authorList>
    </citation>
    <scope>NUCLEOTIDE SEQUENCE</scope>
    <source>
        <strain evidence="10">LEGE 11479</strain>
    </source>
</reference>
<dbReference type="InterPro" id="IPR010241">
    <property type="entry name" value="Fd_pln"/>
</dbReference>
<dbReference type="InterPro" id="IPR001041">
    <property type="entry name" value="2Fe-2S_ferredoxin-type"/>
</dbReference>
<dbReference type="GO" id="GO:0022900">
    <property type="term" value="P:electron transport chain"/>
    <property type="evidence" value="ECO:0007669"/>
    <property type="project" value="InterPro"/>
</dbReference>
<keyword evidence="3" id="KW-0001">2Fe-2S</keyword>
<gene>
    <name evidence="10" type="ORF">IQ260_23645</name>
</gene>
<evidence type="ECO:0000313" key="10">
    <source>
        <dbReference type="EMBL" id="MBE9069644.1"/>
    </source>
</evidence>
<keyword evidence="5" id="KW-0249">Electron transport</keyword>
<dbReference type="AlphaFoldDB" id="A0A928ZY69"/>
<comment type="similarity">
    <text evidence="1">Belongs to the 2Fe2S plant-type ferredoxin family.</text>
</comment>
<evidence type="ECO:0000256" key="1">
    <source>
        <dbReference type="ARBA" id="ARBA00007874"/>
    </source>
</evidence>
<dbReference type="Gene3D" id="3.10.20.30">
    <property type="match status" value="1"/>
</dbReference>
<dbReference type="PANTHER" id="PTHR43112">
    <property type="entry name" value="FERREDOXIN"/>
    <property type="match status" value="1"/>
</dbReference>
<dbReference type="Pfam" id="PF00111">
    <property type="entry name" value="Fer2"/>
    <property type="match status" value="1"/>
</dbReference>